<accession>A0A2T3B2T3</accession>
<reference evidence="1 2" key="1">
    <citation type="journal article" date="2018" name="New Phytol.">
        <title>Comparative genomics and transcriptomics depict ericoid mycorrhizal fungi as versatile saprotrophs and plant mutualists.</title>
        <authorList>
            <person name="Martino E."/>
            <person name="Morin E."/>
            <person name="Grelet G.A."/>
            <person name="Kuo A."/>
            <person name="Kohler A."/>
            <person name="Daghino S."/>
            <person name="Barry K.W."/>
            <person name="Cichocki N."/>
            <person name="Clum A."/>
            <person name="Dockter R.B."/>
            <person name="Hainaut M."/>
            <person name="Kuo R.C."/>
            <person name="LaButti K."/>
            <person name="Lindahl B.D."/>
            <person name="Lindquist E.A."/>
            <person name="Lipzen A."/>
            <person name="Khouja H.R."/>
            <person name="Magnuson J."/>
            <person name="Murat C."/>
            <person name="Ohm R.A."/>
            <person name="Singer S.W."/>
            <person name="Spatafora J.W."/>
            <person name="Wang M."/>
            <person name="Veneault-Fourrey C."/>
            <person name="Henrissat B."/>
            <person name="Grigoriev I.V."/>
            <person name="Martin F.M."/>
            <person name="Perotto S."/>
        </authorList>
    </citation>
    <scope>NUCLEOTIDE SEQUENCE [LARGE SCALE GENOMIC DNA]</scope>
    <source>
        <strain evidence="1 2">ATCC 22711</strain>
    </source>
</reference>
<evidence type="ECO:0000313" key="1">
    <source>
        <dbReference type="EMBL" id="PSS18866.1"/>
    </source>
</evidence>
<protein>
    <submittedName>
        <fullName evidence="1">Uncharacterized protein</fullName>
    </submittedName>
</protein>
<evidence type="ECO:0000313" key="2">
    <source>
        <dbReference type="Proteomes" id="UP000241818"/>
    </source>
</evidence>
<dbReference type="OrthoDB" id="3552637at2759"/>
<dbReference type="STRING" id="857342.A0A2T3B2T3"/>
<name>A0A2T3B2T3_AMORE</name>
<dbReference type="InParanoid" id="A0A2T3B2T3"/>
<dbReference type="AlphaFoldDB" id="A0A2T3B2T3"/>
<dbReference type="EMBL" id="KZ679011">
    <property type="protein sequence ID" value="PSS18866.1"/>
    <property type="molecule type" value="Genomic_DNA"/>
</dbReference>
<dbReference type="RefSeq" id="XP_024721218.1">
    <property type="nucleotide sequence ID" value="XM_024864079.1"/>
</dbReference>
<proteinExistence type="predicted"/>
<gene>
    <name evidence="1" type="ORF">M430DRAFT_19454</name>
</gene>
<dbReference type="Proteomes" id="UP000241818">
    <property type="component" value="Unassembled WGS sequence"/>
</dbReference>
<organism evidence="1 2">
    <name type="scientific">Amorphotheca resinae ATCC 22711</name>
    <dbReference type="NCBI Taxonomy" id="857342"/>
    <lineage>
        <taxon>Eukaryota</taxon>
        <taxon>Fungi</taxon>
        <taxon>Dikarya</taxon>
        <taxon>Ascomycota</taxon>
        <taxon>Pezizomycotina</taxon>
        <taxon>Leotiomycetes</taxon>
        <taxon>Helotiales</taxon>
        <taxon>Amorphothecaceae</taxon>
        <taxon>Amorphotheca</taxon>
    </lineage>
</organism>
<dbReference type="GeneID" id="36572160"/>
<keyword evidence="2" id="KW-1185">Reference proteome</keyword>
<sequence>MESPKPSFNATDCCAFCREQLPPHSLQGADAWQSNFRAALCLDANGDDSIEITEVACLPDIDDDIDVPLTGRLRPQTVTISRDPRINQKTRNQQTAFCFHDWCYSILIWKLNGCPRSVIYKLARTLTADPSIWENICERRLDLDSVSRLQMLASSQSQPLFLSRLPAELRTYIWRYIGLMTPYSAFILVADETSRLAHHLHCPSSRRLILERGSHLSTKMISVFGTEYVQDFVIDRDCEGNPNPLEDTTGVKYVTSLGGICAIQLLGYNWESGWIGKIPRTDCTWHGLLEGSVSSFRWGYNEGSQLRRYIAPEAFFTKSSGMGSA</sequence>